<dbReference type="SUPFAM" id="SSF52833">
    <property type="entry name" value="Thioredoxin-like"/>
    <property type="match status" value="1"/>
</dbReference>
<evidence type="ECO:0000256" key="2">
    <source>
        <dbReference type="ARBA" id="ARBA00022748"/>
    </source>
</evidence>
<proteinExistence type="predicted"/>
<dbReference type="EMBL" id="BJYT01000018">
    <property type="protein sequence ID" value="GEO11252.1"/>
    <property type="molecule type" value="Genomic_DNA"/>
</dbReference>
<evidence type="ECO:0000259" key="6">
    <source>
        <dbReference type="PROSITE" id="PS51352"/>
    </source>
</evidence>
<dbReference type="Gene3D" id="3.40.30.10">
    <property type="entry name" value="Glutaredoxin"/>
    <property type="match status" value="1"/>
</dbReference>
<keyword evidence="2" id="KW-0201">Cytochrome c-type biogenesis</keyword>
<dbReference type="OrthoDB" id="616241at2"/>
<dbReference type="GO" id="GO:0017004">
    <property type="term" value="P:cytochrome complex assembly"/>
    <property type="evidence" value="ECO:0007669"/>
    <property type="project" value="UniProtKB-KW"/>
</dbReference>
<dbReference type="InterPro" id="IPR050553">
    <property type="entry name" value="Thioredoxin_ResA/DsbE_sf"/>
</dbReference>
<dbReference type="GO" id="GO:0016491">
    <property type="term" value="F:oxidoreductase activity"/>
    <property type="evidence" value="ECO:0007669"/>
    <property type="project" value="InterPro"/>
</dbReference>
<feature type="signal peptide" evidence="5">
    <location>
        <begin position="1"/>
        <end position="29"/>
    </location>
</feature>
<dbReference type="InterPro" id="IPR000866">
    <property type="entry name" value="AhpC/TSA"/>
</dbReference>
<evidence type="ECO:0000256" key="3">
    <source>
        <dbReference type="ARBA" id="ARBA00023157"/>
    </source>
</evidence>
<feature type="domain" description="Thioredoxin" evidence="6">
    <location>
        <begin position="255"/>
        <end position="416"/>
    </location>
</feature>
<reference evidence="7 8" key="1">
    <citation type="submission" date="2019-07" db="EMBL/GenBank/DDBJ databases">
        <title>Whole genome shotgun sequence of Segetibacter aerophilus NBRC 106135.</title>
        <authorList>
            <person name="Hosoyama A."/>
            <person name="Uohara A."/>
            <person name="Ohji S."/>
            <person name="Ichikawa N."/>
        </authorList>
    </citation>
    <scope>NUCLEOTIDE SEQUENCE [LARGE SCALE GENOMIC DNA]</scope>
    <source>
        <strain evidence="7 8">NBRC 106135</strain>
    </source>
</reference>
<gene>
    <name evidence="7" type="ORF">SAE01_37480</name>
</gene>
<sequence length="421" mass="46779">MSVIIKSAIKALRSLVLVTSLLSSATVVAQTVSGIQKGWRVALQRKDGKEIIFQLEKSMVQGRTALSVVNAGEKIKLTNVERSGDSLFFSMPAFEASFRVKVEANGDLTGTFIKATSGSTQYWPLYGKANNMIRYKATRGSAKSNISGKWNVSITRPNGTIRKALAVFKQQGNKLTGSFLTPSADYRYLDGIVTGDSMVLSSFDGDDARLFEAKIDENKNILKGVFYNGFDGKEVWTATKDASVALPEISDPTKLRDGYNRLDFTFNDLDGNPVSIKDEKYKNKVVIVQLMGSWCANCLDETKFLSSYYKENKGRGVEVVALAYEYTTDRDRSKKSIKKFKNLFDVQYPMLITGVAAGDDRKAEKTLPQLTAIKSFPTTVFIDKKGIVREIHTNFYGPATGGYYELSKRRLSDTVNRLLDE</sequence>
<dbReference type="RefSeq" id="WP_147205363.1">
    <property type="nucleotide sequence ID" value="NZ_BJYT01000018.1"/>
</dbReference>
<dbReference type="PANTHER" id="PTHR42852:SF6">
    <property type="entry name" value="THIOL:DISULFIDE INTERCHANGE PROTEIN DSBE"/>
    <property type="match status" value="1"/>
</dbReference>
<dbReference type="Pfam" id="PF00578">
    <property type="entry name" value="AhpC-TSA"/>
    <property type="match status" value="1"/>
</dbReference>
<comment type="caution">
    <text evidence="7">The sequence shown here is derived from an EMBL/GenBank/DDBJ whole genome shotgun (WGS) entry which is preliminary data.</text>
</comment>
<dbReference type="AlphaFoldDB" id="A0A512BGZ9"/>
<dbReference type="Proteomes" id="UP000321513">
    <property type="component" value="Unassembled WGS sequence"/>
</dbReference>
<keyword evidence="8" id="KW-1185">Reference proteome</keyword>
<evidence type="ECO:0000313" key="8">
    <source>
        <dbReference type="Proteomes" id="UP000321513"/>
    </source>
</evidence>
<dbReference type="InterPro" id="IPR013766">
    <property type="entry name" value="Thioredoxin_domain"/>
</dbReference>
<organism evidence="7 8">
    <name type="scientific">Segetibacter aerophilus</name>
    <dbReference type="NCBI Taxonomy" id="670293"/>
    <lineage>
        <taxon>Bacteria</taxon>
        <taxon>Pseudomonadati</taxon>
        <taxon>Bacteroidota</taxon>
        <taxon>Chitinophagia</taxon>
        <taxon>Chitinophagales</taxon>
        <taxon>Chitinophagaceae</taxon>
        <taxon>Segetibacter</taxon>
    </lineage>
</organism>
<dbReference type="PANTHER" id="PTHR42852">
    <property type="entry name" value="THIOL:DISULFIDE INTERCHANGE PROTEIN DSBE"/>
    <property type="match status" value="1"/>
</dbReference>
<keyword evidence="5" id="KW-0732">Signal</keyword>
<evidence type="ECO:0000313" key="7">
    <source>
        <dbReference type="EMBL" id="GEO11252.1"/>
    </source>
</evidence>
<feature type="chain" id="PRO_5022045587" description="Thioredoxin domain-containing protein" evidence="5">
    <location>
        <begin position="30"/>
        <end position="421"/>
    </location>
</feature>
<accession>A0A512BGZ9</accession>
<dbReference type="CDD" id="cd02966">
    <property type="entry name" value="TlpA_like_family"/>
    <property type="match status" value="1"/>
</dbReference>
<dbReference type="PROSITE" id="PS51352">
    <property type="entry name" value="THIOREDOXIN_2"/>
    <property type="match status" value="1"/>
</dbReference>
<comment type="subcellular location">
    <subcellularLocation>
        <location evidence="1">Cell envelope</location>
    </subcellularLocation>
</comment>
<dbReference type="GO" id="GO:0030313">
    <property type="term" value="C:cell envelope"/>
    <property type="evidence" value="ECO:0007669"/>
    <property type="project" value="UniProtKB-SubCell"/>
</dbReference>
<protein>
    <recommendedName>
        <fullName evidence="6">Thioredoxin domain-containing protein</fullName>
    </recommendedName>
</protein>
<evidence type="ECO:0000256" key="4">
    <source>
        <dbReference type="ARBA" id="ARBA00023284"/>
    </source>
</evidence>
<keyword evidence="3" id="KW-1015">Disulfide bond</keyword>
<dbReference type="GO" id="GO:0016209">
    <property type="term" value="F:antioxidant activity"/>
    <property type="evidence" value="ECO:0007669"/>
    <property type="project" value="InterPro"/>
</dbReference>
<evidence type="ECO:0000256" key="1">
    <source>
        <dbReference type="ARBA" id="ARBA00004196"/>
    </source>
</evidence>
<evidence type="ECO:0000256" key="5">
    <source>
        <dbReference type="SAM" id="SignalP"/>
    </source>
</evidence>
<dbReference type="InterPro" id="IPR036249">
    <property type="entry name" value="Thioredoxin-like_sf"/>
</dbReference>
<keyword evidence="4" id="KW-0676">Redox-active center</keyword>
<name>A0A512BGZ9_9BACT</name>